<comment type="caution">
    <text evidence="3">The sequence shown here is derived from an EMBL/GenBank/DDBJ whole genome shotgun (WGS) entry which is preliminary data.</text>
</comment>
<dbReference type="Proteomes" id="UP001206983">
    <property type="component" value="Unassembled WGS sequence"/>
</dbReference>
<sequence>MGNYGLFKRYKDNPILTAGDWPYPANSVFNPAAVIVDGETLLLVRVEDHRGFSHLTVARSKNGYDNWEIDPHPTFTADPENYPEEEYGIEDARITYVEDEKQWYIAYTSFSSSGPLPSMARTRDFKTFERIGSVLPPENKDAALFPVRFEGRWALIHRPVAGGMAKANMWISFSTDMKQWGEHQVLLHARDGGWWDANKIGLSPQPLRTDKGWLVMYHGVRHTEAKISYKLGLALLDLEDPTVVLKRADEWLFGPRENYERVGDVNEVVFPCGWVLEGDEVRMYYGGADTCVAVATASLEEILDYMEKW</sequence>
<keyword evidence="3" id="KW-0326">Glycosidase</keyword>
<evidence type="ECO:0000313" key="4">
    <source>
        <dbReference type="Proteomes" id="UP001206983"/>
    </source>
</evidence>
<gene>
    <name evidence="3" type="ORF">PV02_09005</name>
</gene>
<dbReference type="PANTHER" id="PTHR34106">
    <property type="entry name" value="GLYCOSIDASE"/>
    <property type="match status" value="1"/>
</dbReference>
<proteinExistence type="predicted"/>
<keyword evidence="4" id="KW-1185">Reference proteome</keyword>
<protein>
    <submittedName>
        <fullName evidence="3">Glycosidase</fullName>
    </submittedName>
</protein>
<dbReference type="Gene3D" id="2.115.10.20">
    <property type="entry name" value="Glycosyl hydrolase domain, family 43"/>
    <property type="match status" value="1"/>
</dbReference>
<keyword evidence="1" id="KW-0328">Glycosyltransferase</keyword>
<keyword evidence="2" id="KW-0808">Transferase</keyword>
<accession>A0AAE3HBC9</accession>
<evidence type="ECO:0000256" key="2">
    <source>
        <dbReference type="ARBA" id="ARBA00022679"/>
    </source>
</evidence>
<evidence type="ECO:0000313" key="3">
    <source>
        <dbReference type="EMBL" id="MCQ6963446.1"/>
    </source>
</evidence>
<dbReference type="GO" id="GO:0016757">
    <property type="term" value="F:glycosyltransferase activity"/>
    <property type="evidence" value="ECO:0007669"/>
    <property type="project" value="UniProtKB-KW"/>
</dbReference>
<dbReference type="Pfam" id="PF04041">
    <property type="entry name" value="Glyco_hydro_130"/>
    <property type="match status" value="1"/>
</dbReference>
<dbReference type="EMBL" id="JTEO01000005">
    <property type="protein sequence ID" value="MCQ6963446.1"/>
    <property type="molecule type" value="Genomic_DNA"/>
</dbReference>
<dbReference type="InterPro" id="IPR023296">
    <property type="entry name" value="Glyco_hydro_beta-prop_sf"/>
</dbReference>
<dbReference type="GO" id="GO:0016798">
    <property type="term" value="F:hydrolase activity, acting on glycosyl bonds"/>
    <property type="evidence" value="ECO:0007669"/>
    <property type="project" value="UniProtKB-KW"/>
</dbReference>
<evidence type="ECO:0000256" key="1">
    <source>
        <dbReference type="ARBA" id="ARBA00022676"/>
    </source>
</evidence>
<dbReference type="SUPFAM" id="SSF75005">
    <property type="entry name" value="Arabinanase/levansucrase/invertase"/>
    <property type="match status" value="1"/>
</dbReference>
<dbReference type="PANTHER" id="PTHR34106:SF5">
    <property type="entry name" value="GLYCOSIDASE"/>
    <property type="match status" value="1"/>
</dbReference>
<dbReference type="InterPro" id="IPR007184">
    <property type="entry name" value="Mannoside_phosphorylase"/>
</dbReference>
<organism evidence="3 4">
    <name type="scientific">Methanolobus chelungpuianus</name>
    <dbReference type="NCBI Taxonomy" id="502115"/>
    <lineage>
        <taxon>Archaea</taxon>
        <taxon>Methanobacteriati</taxon>
        <taxon>Methanobacteriota</taxon>
        <taxon>Stenosarchaea group</taxon>
        <taxon>Methanomicrobia</taxon>
        <taxon>Methanosarcinales</taxon>
        <taxon>Methanosarcinaceae</taxon>
        <taxon>Methanolobus</taxon>
    </lineage>
</organism>
<keyword evidence="3" id="KW-0378">Hydrolase</keyword>
<dbReference type="PIRSF" id="PIRSF016202">
    <property type="entry name" value="PH1107"/>
    <property type="match status" value="1"/>
</dbReference>
<dbReference type="AlphaFoldDB" id="A0AAE3HBC9"/>
<name>A0AAE3HBC9_9EURY</name>
<dbReference type="CDD" id="cd18615">
    <property type="entry name" value="GH130"/>
    <property type="match status" value="1"/>
</dbReference>
<reference evidence="3 4" key="1">
    <citation type="journal article" date="2011" name="Appl. Environ. Microbiol.">
        <title>Methanogenic archaea isolated from Taiwan's Chelungpu fault.</title>
        <authorList>
            <person name="Wu S.Y."/>
            <person name="Lai M.C."/>
        </authorList>
    </citation>
    <scope>NUCLEOTIDE SEQUENCE [LARGE SCALE GENOMIC DNA]</scope>
    <source>
        <strain evidence="3 4">St545Mb</strain>
    </source>
</reference>